<evidence type="ECO:0000256" key="1">
    <source>
        <dbReference type="ARBA" id="ARBA00023015"/>
    </source>
</evidence>
<keyword evidence="4" id="KW-0812">Transmembrane</keyword>
<reference evidence="6 7" key="1">
    <citation type="submission" date="2019-07" db="EMBL/GenBank/DDBJ databases">
        <title>Hymenobacter sp. straun FUR1 Genome sequencing and assembly.</title>
        <authorList>
            <person name="Chhetri G."/>
        </authorList>
    </citation>
    <scope>NUCLEOTIDE SEQUENCE [LARGE SCALE GENOMIC DNA]</scope>
    <source>
        <strain evidence="6 7">Fur1</strain>
    </source>
</reference>
<dbReference type="PANTHER" id="PTHR30146">
    <property type="entry name" value="LACI-RELATED TRANSCRIPTIONAL REPRESSOR"/>
    <property type="match status" value="1"/>
</dbReference>
<dbReference type="AlphaFoldDB" id="A0A558BPC3"/>
<keyword evidence="1" id="KW-0805">Transcription regulation</keyword>
<keyword evidence="3" id="KW-0804">Transcription</keyword>
<dbReference type="SUPFAM" id="SSF53822">
    <property type="entry name" value="Periplasmic binding protein-like I"/>
    <property type="match status" value="1"/>
</dbReference>
<evidence type="ECO:0000313" key="6">
    <source>
        <dbReference type="EMBL" id="TVT38370.1"/>
    </source>
</evidence>
<feature type="domain" description="HTH lacI-type" evidence="5">
    <location>
        <begin position="84"/>
        <end position="138"/>
    </location>
</feature>
<evidence type="ECO:0000313" key="7">
    <source>
        <dbReference type="Proteomes" id="UP000317624"/>
    </source>
</evidence>
<name>A0A558BPC3_9BACT</name>
<dbReference type="Pfam" id="PF00356">
    <property type="entry name" value="LacI"/>
    <property type="match status" value="1"/>
</dbReference>
<dbReference type="SUPFAM" id="SSF47413">
    <property type="entry name" value="lambda repressor-like DNA-binding domains"/>
    <property type="match status" value="1"/>
</dbReference>
<dbReference type="Gene3D" id="3.40.50.2300">
    <property type="match status" value="2"/>
</dbReference>
<comment type="caution">
    <text evidence="6">The sequence shown here is derived from an EMBL/GenBank/DDBJ whole genome shotgun (WGS) entry which is preliminary data.</text>
</comment>
<dbReference type="EMBL" id="VMRJ01000005">
    <property type="protein sequence ID" value="TVT38370.1"/>
    <property type="molecule type" value="Genomic_DNA"/>
</dbReference>
<dbReference type="PANTHER" id="PTHR30146:SF109">
    <property type="entry name" value="HTH-TYPE TRANSCRIPTIONAL REGULATOR GALS"/>
    <property type="match status" value="1"/>
</dbReference>
<proteinExistence type="predicted"/>
<evidence type="ECO:0000256" key="2">
    <source>
        <dbReference type="ARBA" id="ARBA00023125"/>
    </source>
</evidence>
<dbReference type="Proteomes" id="UP000317624">
    <property type="component" value="Unassembled WGS sequence"/>
</dbReference>
<sequence>MEKKRARREAARCQADALPRHKVGRTSLACKRLHLAIFSLILAEAFLFRATFAPPFALIFTACGAISSYARGCFSLYFVAKKRASITDLAKQLNISVSTVSRALSGHSAISEATVKRVTALAKEVGYQPNSLASGLRKGRSNMLGVVVPHIDGNFFSQVVKGIEAAASKAGYHVLICQSNEDVAHERENLETLMNAQVEGILVSLSRTTHEFKHFEKVRKRDIPLVFFDRILDGYDVNAVVLDDRAGGYRATKHLLDQGYRRIAHFTGPQYLNIYKLRRQGYEDALREYGLPIEEELIISGSMDMAAGSAGIKQLLALPQPPDAVFSGSDFSAAGALQVLHERGLRVPEDMGLVGFSNELFSRLMVPMLTSIDQHCELMGRSATRLLLQIMQEQSQHAAPQHIVLQPDLFVRASSLRSAANP</sequence>
<evidence type="ECO:0000259" key="5">
    <source>
        <dbReference type="PROSITE" id="PS50932"/>
    </source>
</evidence>
<evidence type="ECO:0000256" key="3">
    <source>
        <dbReference type="ARBA" id="ARBA00023163"/>
    </source>
</evidence>
<dbReference type="Pfam" id="PF00532">
    <property type="entry name" value="Peripla_BP_1"/>
    <property type="match status" value="1"/>
</dbReference>
<feature type="transmembrane region" description="Helical" evidence="4">
    <location>
        <begin position="58"/>
        <end position="79"/>
    </location>
</feature>
<dbReference type="OrthoDB" id="37081at2"/>
<dbReference type="Gene3D" id="1.10.260.40">
    <property type="entry name" value="lambda repressor-like DNA-binding domains"/>
    <property type="match status" value="1"/>
</dbReference>
<keyword evidence="7" id="KW-1185">Reference proteome</keyword>
<organism evidence="6 7">
    <name type="scientific">Hymenobacter setariae</name>
    <dbReference type="NCBI Taxonomy" id="2594794"/>
    <lineage>
        <taxon>Bacteria</taxon>
        <taxon>Pseudomonadati</taxon>
        <taxon>Bacteroidota</taxon>
        <taxon>Cytophagia</taxon>
        <taxon>Cytophagales</taxon>
        <taxon>Hymenobacteraceae</taxon>
        <taxon>Hymenobacter</taxon>
    </lineage>
</organism>
<evidence type="ECO:0000256" key="4">
    <source>
        <dbReference type="SAM" id="Phobius"/>
    </source>
</evidence>
<dbReference type="InterPro" id="IPR010982">
    <property type="entry name" value="Lambda_DNA-bd_dom_sf"/>
</dbReference>
<dbReference type="InterPro" id="IPR028082">
    <property type="entry name" value="Peripla_BP_I"/>
</dbReference>
<protein>
    <submittedName>
        <fullName evidence="6">LacI family transcriptional regulator</fullName>
    </submittedName>
</protein>
<keyword evidence="2" id="KW-0238">DNA-binding</keyword>
<accession>A0A558BPC3</accession>
<keyword evidence="4" id="KW-1133">Transmembrane helix</keyword>
<dbReference type="CDD" id="cd01392">
    <property type="entry name" value="HTH_LacI"/>
    <property type="match status" value="1"/>
</dbReference>
<dbReference type="GO" id="GO:0003700">
    <property type="term" value="F:DNA-binding transcription factor activity"/>
    <property type="evidence" value="ECO:0007669"/>
    <property type="project" value="TreeGrafter"/>
</dbReference>
<dbReference type="CDD" id="cd06267">
    <property type="entry name" value="PBP1_LacI_sugar_binding-like"/>
    <property type="match status" value="1"/>
</dbReference>
<keyword evidence="4" id="KW-0472">Membrane</keyword>
<gene>
    <name evidence="6" type="ORF">FNT36_19430</name>
</gene>
<dbReference type="GO" id="GO:0000976">
    <property type="term" value="F:transcription cis-regulatory region binding"/>
    <property type="evidence" value="ECO:0007669"/>
    <property type="project" value="TreeGrafter"/>
</dbReference>
<dbReference type="PROSITE" id="PS50932">
    <property type="entry name" value="HTH_LACI_2"/>
    <property type="match status" value="1"/>
</dbReference>
<dbReference type="SMART" id="SM00354">
    <property type="entry name" value="HTH_LACI"/>
    <property type="match status" value="1"/>
</dbReference>
<dbReference type="InterPro" id="IPR000843">
    <property type="entry name" value="HTH_LacI"/>
</dbReference>
<dbReference type="InterPro" id="IPR001761">
    <property type="entry name" value="Peripla_BP/Lac1_sug-bd_dom"/>
</dbReference>
<feature type="transmembrane region" description="Helical" evidence="4">
    <location>
        <begin position="33"/>
        <end position="52"/>
    </location>
</feature>